<dbReference type="InterPro" id="IPR000192">
    <property type="entry name" value="Aminotrans_V_dom"/>
</dbReference>
<reference evidence="6 7" key="1">
    <citation type="submission" date="2017-10" db="EMBL/GenBank/DDBJ databases">
        <title>Analysis of the genome sequences of Rhizobium populations associated to common bean (phaseolus vulgaris).</title>
        <authorList>
            <person name="Bustos P."/>
            <person name="Santamaria R.I."/>
            <person name="Miranda-Sanchez F."/>
            <person name="Perez-Carrascal O."/>
            <person name="Juarez S."/>
            <person name="Lozano L."/>
            <person name="Martinez-Flores I."/>
            <person name="Vinuesa P."/>
            <person name="Martinez-Romero E."/>
            <person name="Cevallos M.A."/>
            <person name="Romero D."/>
            <person name="Davila G."/>
            <person name="Gonzalez V."/>
        </authorList>
    </citation>
    <scope>NUCLEOTIDE SEQUENCE [LARGE SCALE GENOMIC DNA]</scope>
    <source>
        <strain evidence="6 7">NXT3</strain>
        <plasmid evidence="7">Plasmid psfrenxt3c</plasmid>
    </source>
</reference>
<dbReference type="Gene3D" id="3.90.1150.10">
    <property type="entry name" value="Aspartate Aminotransferase, domain 1"/>
    <property type="match status" value="1"/>
</dbReference>
<dbReference type="SUPFAM" id="SSF53383">
    <property type="entry name" value="PLP-dependent transferases"/>
    <property type="match status" value="1"/>
</dbReference>
<dbReference type="GO" id="GO:0008483">
    <property type="term" value="F:transaminase activity"/>
    <property type="evidence" value="ECO:0007669"/>
    <property type="project" value="UniProtKB-KW"/>
</dbReference>
<organism evidence="6 7">
    <name type="scientific">Rhizobium fredii</name>
    <name type="common">Sinorhizobium fredii</name>
    <dbReference type="NCBI Taxonomy" id="380"/>
    <lineage>
        <taxon>Bacteria</taxon>
        <taxon>Pseudomonadati</taxon>
        <taxon>Pseudomonadota</taxon>
        <taxon>Alphaproteobacteria</taxon>
        <taxon>Hyphomicrobiales</taxon>
        <taxon>Rhizobiaceae</taxon>
        <taxon>Sinorhizobium/Ensifer group</taxon>
        <taxon>Sinorhizobium</taxon>
    </lineage>
</organism>
<name>A0A2L0HFE8_RHIFR</name>
<evidence type="ECO:0000256" key="2">
    <source>
        <dbReference type="ARBA" id="ARBA00022898"/>
    </source>
</evidence>
<evidence type="ECO:0000259" key="5">
    <source>
        <dbReference type="Pfam" id="PF00266"/>
    </source>
</evidence>
<evidence type="ECO:0000256" key="1">
    <source>
        <dbReference type="ARBA" id="ARBA00001933"/>
    </source>
</evidence>
<keyword evidence="6" id="KW-0808">Transferase</keyword>
<dbReference type="PANTHER" id="PTHR43586:SF24">
    <property type="entry name" value="BLR4730 PROTEIN"/>
    <property type="match status" value="1"/>
</dbReference>
<keyword evidence="6" id="KW-0614">Plasmid</keyword>
<evidence type="ECO:0000313" key="6">
    <source>
        <dbReference type="EMBL" id="AUX80164.1"/>
    </source>
</evidence>
<dbReference type="InterPro" id="IPR015421">
    <property type="entry name" value="PyrdxlP-dep_Trfase_major"/>
</dbReference>
<dbReference type="InterPro" id="IPR015424">
    <property type="entry name" value="PyrdxlP-dep_Trfase"/>
</dbReference>
<evidence type="ECO:0000256" key="3">
    <source>
        <dbReference type="RuleBase" id="RU004075"/>
    </source>
</evidence>
<dbReference type="InterPro" id="IPR015422">
    <property type="entry name" value="PyrdxlP-dep_Trfase_small"/>
</dbReference>
<dbReference type="Gene3D" id="3.40.640.10">
    <property type="entry name" value="Type I PLP-dependent aspartate aminotransferase-like (Major domain)"/>
    <property type="match status" value="1"/>
</dbReference>
<accession>A0A2L0HFE8</accession>
<sequence length="396" mass="41316">MKEALDVEQLRAETPGCGAGMHFNHSGASLPSQAVLAAIWDYLRKEAIEGPMEAASGTSALLEEVRADTAALIGADPNEIAFLTSGSAAWGAAFSALPPLVAGDRILVGRQEWGGNLATMQEAAARAGARIETIPARDDGSVDASALASMIDDRVRLVSLTWLPANGGLINDAAAVGRVTKAAGIPYFIDAAQALGQIPIDVASLGCDVLKATGRKFLRAPRGTAILYVRQEFLPRLAPRSLDVLSGPIVDGVVKFRNDARRFEAGEISPALIFGLGAAIRQARTLGIGAIRARISGLSSALRDNLRGIPNVTLRDLGTELSGIVSFTVKGVPAADIRAALAERQIAIGANGVPYTPLDMTARGLDHIARASVSYLNTASEIALLSEAVADMARRV</sequence>
<dbReference type="Proteomes" id="UP000239340">
    <property type="component" value="Plasmid pSfreNXT3c"/>
</dbReference>
<dbReference type="PANTHER" id="PTHR43586">
    <property type="entry name" value="CYSTEINE DESULFURASE"/>
    <property type="match status" value="1"/>
</dbReference>
<dbReference type="InterPro" id="IPR020578">
    <property type="entry name" value="Aminotrans_V_PyrdxlP_BS"/>
</dbReference>
<keyword evidence="2" id="KW-0663">Pyridoxal phosphate</keyword>
<dbReference type="PROSITE" id="PS00595">
    <property type="entry name" value="AA_TRANSFER_CLASS_5"/>
    <property type="match status" value="1"/>
</dbReference>
<evidence type="ECO:0000313" key="7">
    <source>
        <dbReference type="Proteomes" id="UP000239340"/>
    </source>
</evidence>
<protein>
    <submittedName>
        <fullName evidence="6">Aminotransferase class V/cysteine desulfurase protein</fullName>
    </submittedName>
</protein>
<evidence type="ECO:0000256" key="4">
    <source>
        <dbReference type="RuleBase" id="RU004504"/>
    </source>
</evidence>
<keyword evidence="6" id="KW-0032">Aminotransferase</keyword>
<geneLocation type="plasmid" evidence="7">
    <name>psfrenxt3c</name>
</geneLocation>
<dbReference type="EMBL" id="CP024310">
    <property type="protein sequence ID" value="AUX80164.1"/>
    <property type="molecule type" value="Genomic_DNA"/>
</dbReference>
<gene>
    <name evidence="6" type="ORF">NXT3_PC01008</name>
</gene>
<dbReference type="AlphaFoldDB" id="A0A2L0HFE8"/>
<comment type="cofactor">
    <cofactor evidence="1 4">
        <name>pyridoxal 5'-phosphate</name>
        <dbReference type="ChEBI" id="CHEBI:597326"/>
    </cofactor>
</comment>
<comment type="similarity">
    <text evidence="3">Belongs to the class-V pyridoxal-phosphate-dependent aminotransferase family.</text>
</comment>
<dbReference type="RefSeq" id="WP_104841160.1">
    <property type="nucleotide sequence ID" value="NZ_CP024310.1"/>
</dbReference>
<proteinExistence type="inferred from homology"/>
<feature type="domain" description="Aminotransferase class V" evidence="5">
    <location>
        <begin position="26"/>
        <end position="384"/>
    </location>
</feature>
<dbReference type="Pfam" id="PF00266">
    <property type="entry name" value="Aminotran_5"/>
    <property type="match status" value="1"/>
</dbReference>